<evidence type="ECO:0000256" key="5">
    <source>
        <dbReference type="ARBA" id="ARBA00022703"/>
    </source>
</evidence>
<protein>
    <submittedName>
        <fullName evidence="7">RTP801 C-terminal region</fullName>
    </submittedName>
</protein>
<evidence type="ECO:0000256" key="4">
    <source>
        <dbReference type="ARBA" id="ARBA00022490"/>
    </source>
</evidence>
<dbReference type="GO" id="GO:0032006">
    <property type="term" value="P:regulation of TOR signaling"/>
    <property type="evidence" value="ECO:0007669"/>
    <property type="project" value="UniProtKB-ARBA"/>
</dbReference>
<dbReference type="Proteomes" id="UP001458880">
    <property type="component" value="Unassembled WGS sequence"/>
</dbReference>
<dbReference type="GO" id="GO:0006979">
    <property type="term" value="P:response to oxidative stress"/>
    <property type="evidence" value="ECO:0007669"/>
    <property type="project" value="UniProtKB-ARBA"/>
</dbReference>
<dbReference type="PANTHER" id="PTHR12478:SF16">
    <property type="entry name" value="PROTEIN CHARYBDE-RELATED"/>
    <property type="match status" value="1"/>
</dbReference>
<comment type="subcellular location">
    <subcellularLocation>
        <location evidence="1">Cytoplasm</location>
    </subcellularLocation>
</comment>
<dbReference type="GO" id="GO:0008258">
    <property type="term" value="P:head involution"/>
    <property type="evidence" value="ECO:0007669"/>
    <property type="project" value="UniProtKB-ARBA"/>
</dbReference>
<keyword evidence="8" id="KW-1185">Reference proteome</keyword>
<accession>A0AAW1K1U0</accession>
<dbReference type="GO" id="GO:0006915">
    <property type="term" value="P:apoptotic process"/>
    <property type="evidence" value="ECO:0007669"/>
    <property type="project" value="UniProtKB-KW"/>
</dbReference>
<name>A0AAW1K1U0_POPJA</name>
<keyword evidence="4" id="KW-0963">Cytoplasm</keyword>
<dbReference type="GO" id="GO:0045926">
    <property type="term" value="P:negative regulation of growth"/>
    <property type="evidence" value="ECO:0007669"/>
    <property type="project" value="UniProtKB-ARBA"/>
</dbReference>
<dbReference type="GO" id="GO:0005737">
    <property type="term" value="C:cytoplasm"/>
    <property type="evidence" value="ECO:0007669"/>
    <property type="project" value="UniProtKB-SubCell"/>
</dbReference>
<gene>
    <name evidence="7" type="ORF">QE152_g25401</name>
</gene>
<comment type="caution">
    <text evidence="7">The sequence shown here is derived from an EMBL/GenBank/DDBJ whole genome shotgun (WGS) entry which is preliminary data.</text>
</comment>
<reference evidence="7 8" key="1">
    <citation type="journal article" date="2024" name="BMC Genomics">
        <title>De novo assembly and annotation of Popillia japonica's genome with initial clues to its potential as an invasive pest.</title>
        <authorList>
            <person name="Cucini C."/>
            <person name="Boschi S."/>
            <person name="Funari R."/>
            <person name="Cardaioli E."/>
            <person name="Iannotti N."/>
            <person name="Marturano G."/>
            <person name="Paoli F."/>
            <person name="Bruttini M."/>
            <person name="Carapelli A."/>
            <person name="Frati F."/>
            <person name="Nardi F."/>
        </authorList>
    </citation>
    <scope>NUCLEOTIDE SEQUENCE [LARGE SCALE GENOMIC DNA]</scope>
    <source>
        <strain evidence="7">DMR45628</strain>
    </source>
</reference>
<dbReference type="InterPro" id="IPR038281">
    <property type="entry name" value="RTP801-like_C_sf"/>
</dbReference>
<evidence type="ECO:0000256" key="2">
    <source>
        <dbReference type="ARBA" id="ARBA00010670"/>
    </source>
</evidence>
<evidence type="ECO:0000256" key="1">
    <source>
        <dbReference type="ARBA" id="ARBA00004496"/>
    </source>
</evidence>
<evidence type="ECO:0000256" key="3">
    <source>
        <dbReference type="ARBA" id="ARBA00022473"/>
    </source>
</evidence>
<comment type="similarity">
    <text evidence="2">Belongs to the DDIT4 family.</text>
</comment>
<proteinExistence type="inferred from homology"/>
<dbReference type="Pfam" id="PF07809">
    <property type="entry name" value="RTP801_C"/>
    <property type="match status" value="1"/>
</dbReference>
<keyword evidence="5" id="KW-0053">Apoptosis</keyword>
<dbReference type="FunFam" id="3.90.470.40:FF:000003">
    <property type="entry name" value="Charybde, isoform E"/>
    <property type="match status" value="1"/>
</dbReference>
<evidence type="ECO:0000256" key="6">
    <source>
        <dbReference type="ARBA" id="ARBA00059352"/>
    </source>
</evidence>
<dbReference type="AlphaFoldDB" id="A0AAW1K1U0"/>
<organism evidence="7 8">
    <name type="scientific">Popillia japonica</name>
    <name type="common">Japanese beetle</name>
    <dbReference type="NCBI Taxonomy" id="7064"/>
    <lineage>
        <taxon>Eukaryota</taxon>
        <taxon>Metazoa</taxon>
        <taxon>Ecdysozoa</taxon>
        <taxon>Arthropoda</taxon>
        <taxon>Hexapoda</taxon>
        <taxon>Insecta</taxon>
        <taxon>Pterygota</taxon>
        <taxon>Neoptera</taxon>
        <taxon>Endopterygota</taxon>
        <taxon>Coleoptera</taxon>
        <taxon>Polyphaga</taxon>
        <taxon>Scarabaeiformia</taxon>
        <taxon>Scarabaeidae</taxon>
        <taxon>Rutelinae</taxon>
        <taxon>Popillia</taxon>
    </lineage>
</organism>
<keyword evidence="3" id="KW-0217">Developmental protein</keyword>
<dbReference type="Gene3D" id="3.90.470.40">
    <property type="entry name" value="RTP801-like"/>
    <property type="match status" value="1"/>
</dbReference>
<dbReference type="PANTHER" id="PTHR12478">
    <property type="entry name" value="DNA-DAMAGE-INDUCIBLE TRANSCRIPT 4 PROTEIN DDIT4"/>
    <property type="match status" value="1"/>
</dbReference>
<evidence type="ECO:0000313" key="8">
    <source>
        <dbReference type="Proteomes" id="UP001458880"/>
    </source>
</evidence>
<dbReference type="GO" id="GO:0009968">
    <property type="term" value="P:negative regulation of signal transduction"/>
    <property type="evidence" value="ECO:0007669"/>
    <property type="project" value="InterPro"/>
</dbReference>
<sequence>MEILSVTNVDYTSQIGKLQFFNFFYIDLLSVTNVDYTSQIDWEYESYQDEYDFNEAAVNALSKRLEEELRAAKHTHLSCGEVLLPCGLLQDISRQILDMADTELYGLRGCTLYLSFEGEQECRKLSTIKIDPSTVSTFELYLTLKQSTAGWNSFLPQFIKKITRGGTVMISPEFTLTKTKLYRSCSE</sequence>
<evidence type="ECO:0000313" key="7">
    <source>
        <dbReference type="EMBL" id="KAK9711556.1"/>
    </source>
</evidence>
<comment type="function">
    <text evidence="6">Inhibits cell growth by regulating the Tor pathway upstream of the Tsc1-Tsc2 complex and downstream of Akt1. Acts as a cell death activator during head development.</text>
</comment>
<dbReference type="EMBL" id="JASPKY010000278">
    <property type="protein sequence ID" value="KAK9711556.1"/>
    <property type="molecule type" value="Genomic_DNA"/>
</dbReference>
<dbReference type="InterPro" id="IPR012918">
    <property type="entry name" value="RTP801-like"/>
</dbReference>